<comment type="caution">
    <text evidence="7">The sequence shown here is derived from an EMBL/GenBank/DDBJ whole genome shotgun (WGS) entry which is preliminary data.</text>
</comment>
<evidence type="ECO:0000256" key="5">
    <source>
        <dbReference type="ARBA" id="ARBA00023163"/>
    </source>
</evidence>
<evidence type="ECO:0000259" key="6">
    <source>
        <dbReference type="PROSITE" id="PS50931"/>
    </source>
</evidence>
<dbReference type="SUPFAM" id="SSF46785">
    <property type="entry name" value="Winged helix' DNA-binding domain"/>
    <property type="match status" value="1"/>
</dbReference>
<keyword evidence="4" id="KW-0238">DNA-binding</keyword>
<comment type="function">
    <text evidence="1">NodD regulates the expression of the nodABCFE genes which encode other nodulation proteins. NodD is also a negative regulator of its own expression. Binds flavonoids as inducers.</text>
</comment>
<evidence type="ECO:0000256" key="4">
    <source>
        <dbReference type="ARBA" id="ARBA00023125"/>
    </source>
</evidence>
<dbReference type="EMBL" id="JAATTO010000007">
    <property type="protein sequence ID" value="MBC9977749.1"/>
    <property type="molecule type" value="Genomic_DNA"/>
</dbReference>
<evidence type="ECO:0000313" key="8">
    <source>
        <dbReference type="Proteomes" id="UP000639516"/>
    </source>
</evidence>
<name>A0ABR7U151_9BRAD</name>
<proteinExistence type="inferred from homology"/>
<accession>A0ABR7U151</accession>
<dbReference type="PRINTS" id="PR00039">
    <property type="entry name" value="HTHLYSR"/>
</dbReference>
<dbReference type="RefSeq" id="WP_188103268.1">
    <property type="nucleotide sequence ID" value="NZ_JAANIH010000031.1"/>
</dbReference>
<dbReference type="Proteomes" id="UP000639516">
    <property type="component" value="Unassembled WGS sequence"/>
</dbReference>
<dbReference type="InterPro" id="IPR036388">
    <property type="entry name" value="WH-like_DNA-bd_sf"/>
</dbReference>
<dbReference type="InterPro" id="IPR036390">
    <property type="entry name" value="WH_DNA-bd_sf"/>
</dbReference>
<dbReference type="Gene3D" id="3.40.190.10">
    <property type="entry name" value="Periplasmic binding protein-like II"/>
    <property type="match status" value="2"/>
</dbReference>
<reference evidence="7 8" key="1">
    <citation type="journal article" date="2020" name="Arch. Microbiol.">
        <title>Bradyrhizobium campsiandrae sp. nov., a nitrogen-fixing bacterial strain isolated from a native leguminous tree from the Amazon adapted to flooded conditions.</title>
        <authorList>
            <person name="Cabral Michel D."/>
            <person name="Martins da Costa E."/>
            <person name="Azarias Guimaraes A."/>
            <person name="Soares de Carvalho T."/>
            <person name="Santos de Castro Caputo P."/>
            <person name="Willems A."/>
            <person name="de Souza Moreira F.M."/>
        </authorList>
    </citation>
    <scope>NUCLEOTIDE SEQUENCE [LARGE SCALE GENOMIC DNA]</scope>
    <source>
        <strain evidence="8">INPA 384B</strain>
    </source>
</reference>
<evidence type="ECO:0000256" key="2">
    <source>
        <dbReference type="ARBA" id="ARBA00009437"/>
    </source>
</evidence>
<dbReference type="Gene3D" id="1.10.10.10">
    <property type="entry name" value="Winged helix-like DNA-binding domain superfamily/Winged helix DNA-binding domain"/>
    <property type="match status" value="1"/>
</dbReference>
<keyword evidence="5" id="KW-0804">Transcription</keyword>
<dbReference type="PANTHER" id="PTHR30427">
    <property type="entry name" value="TRANSCRIPTIONAL ACTIVATOR PROTEIN LYSR"/>
    <property type="match status" value="1"/>
</dbReference>
<keyword evidence="8" id="KW-1185">Reference proteome</keyword>
<dbReference type="SUPFAM" id="SSF53850">
    <property type="entry name" value="Periplasmic binding protein-like II"/>
    <property type="match status" value="1"/>
</dbReference>
<feature type="domain" description="HTH lysR-type" evidence="6">
    <location>
        <begin position="26"/>
        <end position="83"/>
    </location>
</feature>
<protein>
    <submittedName>
        <fullName evidence="7">LysR family transcriptional regulator</fullName>
    </submittedName>
</protein>
<dbReference type="PROSITE" id="PS50931">
    <property type="entry name" value="HTH_LYSR"/>
    <property type="match status" value="1"/>
</dbReference>
<sequence>MQIQPESILSSPDLEVRDGAGDRRKLSLRQIEVFRAVMLSGSINGASQMLHVSQPGLSRVVKRTEDVLGFKLFERTRGRLIPTNEAGVLLNLVGRVYRQLDELGEAVDRLTKGDGGLFRLGCTGSPGRCLVPRAVAQMRAVLPQLNFQVDVLLIDQIIDYLLFQRGECVVSVFPVRHPLVTCKPISKGGIVAVVPQRHDFARKKEVTVRDLAREPLIAFEAATPHGAMVSQLFEKDQLTARIDFVVRHIETAISLVANGVGIALVDEFSVAEASGLPISVVRVKNSPTLNLHLSWNKDVVRSQFFKRFETLLTRPLDKK</sequence>
<evidence type="ECO:0000256" key="1">
    <source>
        <dbReference type="ARBA" id="ARBA00003502"/>
    </source>
</evidence>
<dbReference type="Pfam" id="PF00126">
    <property type="entry name" value="HTH_1"/>
    <property type="match status" value="1"/>
</dbReference>
<dbReference type="PANTHER" id="PTHR30427:SF1">
    <property type="entry name" value="TRANSCRIPTIONAL ACTIVATOR PROTEIN LYSR"/>
    <property type="match status" value="1"/>
</dbReference>
<dbReference type="Pfam" id="PF03466">
    <property type="entry name" value="LysR_substrate"/>
    <property type="match status" value="1"/>
</dbReference>
<evidence type="ECO:0000313" key="7">
    <source>
        <dbReference type="EMBL" id="MBC9977749.1"/>
    </source>
</evidence>
<gene>
    <name evidence="7" type="ORF">HA482_05890</name>
</gene>
<evidence type="ECO:0000256" key="3">
    <source>
        <dbReference type="ARBA" id="ARBA00023015"/>
    </source>
</evidence>
<keyword evidence="3" id="KW-0805">Transcription regulation</keyword>
<comment type="similarity">
    <text evidence="2">Belongs to the LysR transcriptional regulatory family.</text>
</comment>
<dbReference type="InterPro" id="IPR000847">
    <property type="entry name" value="LysR_HTH_N"/>
</dbReference>
<dbReference type="InterPro" id="IPR005119">
    <property type="entry name" value="LysR_subst-bd"/>
</dbReference>
<organism evidence="7 8">
    <name type="scientific">Bradyrhizobium campsiandrae</name>
    <dbReference type="NCBI Taxonomy" id="1729892"/>
    <lineage>
        <taxon>Bacteria</taxon>
        <taxon>Pseudomonadati</taxon>
        <taxon>Pseudomonadota</taxon>
        <taxon>Alphaproteobacteria</taxon>
        <taxon>Hyphomicrobiales</taxon>
        <taxon>Nitrobacteraceae</taxon>
        <taxon>Bradyrhizobium</taxon>
    </lineage>
</organism>